<evidence type="ECO:0000313" key="5">
    <source>
        <dbReference type="Proteomes" id="UP001175271"/>
    </source>
</evidence>
<organism evidence="4 5">
    <name type="scientific">Steinernema hermaphroditum</name>
    <dbReference type="NCBI Taxonomy" id="289476"/>
    <lineage>
        <taxon>Eukaryota</taxon>
        <taxon>Metazoa</taxon>
        <taxon>Ecdysozoa</taxon>
        <taxon>Nematoda</taxon>
        <taxon>Chromadorea</taxon>
        <taxon>Rhabditida</taxon>
        <taxon>Tylenchina</taxon>
        <taxon>Panagrolaimomorpha</taxon>
        <taxon>Strongyloidoidea</taxon>
        <taxon>Steinernematidae</taxon>
        <taxon>Steinernema</taxon>
    </lineage>
</organism>
<evidence type="ECO:0000256" key="3">
    <source>
        <dbReference type="SAM" id="Phobius"/>
    </source>
</evidence>
<keyword evidence="1" id="KW-0175">Coiled coil</keyword>
<protein>
    <submittedName>
        <fullName evidence="4">Uncharacterized protein</fullName>
    </submittedName>
</protein>
<dbReference type="Proteomes" id="UP001175271">
    <property type="component" value="Unassembled WGS sequence"/>
</dbReference>
<sequence length="321" mass="36738">MEGDLKEKKEKLEEKRKLLEKLEKERDEEKFKLVLHKNNKEIQGLKEASATKEREFKEEIENVTAAFKEQKSSLEAGTDARKERNSSRRLEESERFKMSKMLAAMPEEKVSNPETSTVVTNSVSGLDKQFKTESLNCDVLLTPGGHQRHKRTFQKEIEGLGEVQQNCQGNVRRMGKFKNRESTTNARLPTKLSVPASSNGAHLTSFMALLVVLLVVALLVKTQRKKSPRKSGRTRKPPKRIGFDKEKRIIEISRTLDDISMTLSWPPSLDYSCGISGTSFPNYSKELEARRVRNPCPIRVPTMFKQFISLRNNHIVLCYTL</sequence>
<proteinExistence type="predicted"/>
<evidence type="ECO:0000313" key="4">
    <source>
        <dbReference type="EMBL" id="KAK0414562.1"/>
    </source>
</evidence>
<evidence type="ECO:0000256" key="2">
    <source>
        <dbReference type="SAM" id="MobiDB-lite"/>
    </source>
</evidence>
<gene>
    <name evidence="4" type="ORF">QR680_011497</name>
</gene>
<evidence type="ECO:0000256" key="1">
    <source>
        <dbReference type="SAM" id="Coils"/>
    </source>
</evidence>
<reference evidence="4" key="1">
    <citation type="submission" date="2023-06" db="EMBL/GenBank/DDBJ databases">
        <title>Genomic analysis of the entomopathogenic nematode Steinernema hermaphroditum.</title>
        <authorList>
            <person name="Schwarz E.M."/>
            <person name="Heppert J.K."/>
            <person name="Baniya A."/>
            <person name="Schwartz H.T."/>
            <person name="Tan C.-H."/>
            <person name="Antoshechkin I."/>
            <person name="Sternberg P.W."/>
            <person name="Goodrich-Blair H."/>
            <person name="Dillman A.R."/>
        </authorList>
    </citation>
    <scope>NUCLEOTIDE SEQUENCE</scope>
    <source>
        <strain evidence="4">PS9179</strain>
        <tissue evidence="4">Whole animal</tissue>
    </source>
</reference>
<keyword evidence="3" id="KW-0812">Transmembrane</keyword>
<comment type="caution">
    <text evidence="4">The sequence shown here is derived from an EMBL/GenBank/DDBJ whole genome shotgun (WGS) entry which is preliminary data.</text>
</comment>
<feature type="coiled-coil region" evidence="1">
    <location>
        <begin position="2"/>
        <end position="39"/>
    </location>
</feature>
<feature type="region of interest" description="Disordered" evidence="2">
    <location>
        <begin position="70"/>
        <end position="96"/>
    </location>
</feature>
<dbReference type="AlphaFoldDB" id="A0AA39HYS2"/>
<accession>A0AA39HYS2</accession>
<name>A0AA39HYS2_9BILA</name>
<feature type="transmembrane region" description="Helical" evidence="3">
    <location>
        <begin position="200"/>
        <end position="220"/>
    </location>
</feature>
<keyword evidence="3" id="KW-0472">Membrane</keyword>
<dbReference type="EMBL" id="JAUCMV010000002">
    <property type="protein sequence ID" value="KAK0414562.1"/>
    <property type="molecule type" value="Genomic_DNA"/>
</dbReference>
<keyword evidence="3" id="KW-1133">Transmembrane helix</keyword>
<keyword evidence="5" id="KW-1185">Reference proteome</keyword>